<dbReference type="Proteomes" id="UP000757540">
    <property type="component" value="Unassembled WGS sequence"/>
</dbReference>
<dbReference type="EMBL" id="JABEZU010000001">
    <property type="protein sequence ID" value="NOV95979.1"/>
    <property type="molecule type" value="Genomic_DNA"/>
</dbReference>
<dbReference type="InterPro" id="IPR051601">
    <property type="entry name" value="Serine_prot/Carboxylest_S33"/>
</dbReference>
<feature type="region of interest" description="Disordered" evidence="4">
    <location>
        <begin position="33"/>
        <end position="52"/>
    </location>
</feature>
<dbReference type="Pfam" id="PF08386">
    <property type="entry name" value="Abhydrolase_4"/>
    <property type="match status" value="1"/>
</dbReference>
<feature type="domain" description="Peptidase S33 tripeptidyl aminopeptidase-like C-terminal" evidence="6">
    <location>
        <begin position="415"/>
        <end position="516"/>
    </location>
</feature>
<accession>A0ABX1ZZV9</accession>
<keyword evidence="2 5" id="KW-0732">Signal</keyword>
<dbReference type="SUPFAM" id="SSF53474">
    <property type="entry name" value="alpha/beta-Hydrolases"/>
    <property type="match status" value="1"/>
</dbReference>
<dbReference type="InterPro" id="IPR029058">
    <property type="entry name" value="AB_hydrolase_fold"/>
</dbReference>
<feature type="signal peptide" evidence="5">
    <location>
        <begin position="1"/>
        <end position="31"/>
    </location>
</feature>
<evidence type="ECO:0000256" key="5">
    <source>
        <dbReference type="SAM" id="SignalP"/>
    </source>
</evidence>
<organism evidence="7 8">
    <name type="scientific">Isoptericola halotolerans</name>
    <dbReference type="NCBI Taxonomy" id="300560"/>
    <lineage>
        <taxon>Bacteria</taxon>
        <taxon>Bacillati</taxon>
        <taxon>Actinomycetota</taxon>
        <taxon>Actinomycetes</taxon>
        <taxon>Micrococcales</taxon>
        <taxon>Promicromonosporaceae</taxon>
        <taxon>Isoptericola</taxon>
    </lineage>
</organism>
<keyword evidence="3" id="KW-0378">Hydrolase</keyword>
<name>A0ABX1ZZV9_9MICO</name>
<evidence type="ECO:0000259" key="6">
    <source>
        <dbReference type="Pfam" id="PF08386"/>
    </source>
</evidence>
<proteinExistence type="inferred from homology"/>
<reference evidence="7 8" key="1">
    <citation type="submission" date="2020-05" db="EMBL/GenBank/DDBJ databases">
        <title>Genomic Encyclopedia of Type Strains, Phase III (KMG-III): the genomes of soil and plant-associated and newly described type strains.</title>
        <authorList>
            <person name="Whitman W."/>
        </authorList>
    </citation>
    <scope>NUCLEOTIDE SEQUENCE [LARGE SCALE GENOMIC DNA]</scope>
    <source>
        <strain evidence="7 8">KCTC 19046</strain>
    </source>
</reference>
<evidence type="ECO:0000256" key="2">
    <source>
        <dbReference type="ARBA" id="ARBA00022729"/>
    </source>
</evidence>
<feature type="chain" id="PRO_5046718306" evidence="5">
    <location>
        <begin position="32"/>
        <end position="516"/>
    </location>
</feature>
<evidence type="ECO:0000256" key="3">
    <source>
        <dbReference type="ARBA" id="ARBA00022801"/>
    </source>
</evidence>
<evidence type="ECO:0000256" key="1">
    <source>
        <dbReference type="ARBA" id="ARBA00010088"/>
    </source>
</evidence>
<dbReference type="Gene3D" id="3.40.50.1820">
    <property type="entry name" value="alpha/beta hydrolase"/>
    <property type="match status" value="1"/>
</dbReference>
<gene>
    <name evidence="7" type="ORF">HDG69_000532</name>
</gene>
<dbReference type="PANTHER" id="PTHR43248">
    <property type="entry name" value="2-SUCCINYL-6-HYDROXY-2,4-CYCLOHEXADIENE-1-CARBOXYLATE SYNTHASE"/>
    <property type="match status" value="1"/>
</dbReference>
<protein>
    <submittedName>
        <fullName evidence="7">Pimeloyl-ACP methyl ester carboxylesterase</fullName>
    </submittedName>
</protein>
<evidence type="ECO:0000256" key="4">
    <source>
        <dbReference type="SAM" id="MobiDB-lite"/>
    </source>
</evidence>
<comment type="similarity">
    <text evidence="1">Belongs to the peptidase S33 family.</text>
</comment>
<sequence length="516" mass="54132">MISARRRSSVVRSPVLAASLAVLLVATGCTAGAPGKDQSPAGEGTAPVDAGAPEGFESFYGQDVVWTECRSDFECATVAAPLSWSDPDAGEIELELMRTRATGDKIGSLLVNPGGPGGSGISYLEAAAGSLGERVRESYDVVGFDPRGVRSSTEVACYDDAAKDEYLSEDADLSTDEGLEAAGESSAAWAEACAENTGELLGNVDTQSAAKDMDMLRAALGDDELHYLGFSYGTSLGATYAGLFPDRAGRLVLDGAIDPRIDSAEMSAGQAVGFENALRAYVGDCQAGPDCPLSGSVDDGMQQVRTVLDQAYDRPYPTDGDRVVTQTLAFYGIAVTLYDEQSWSLLSQALDEAINSGTGSTLLFLADFYNDRNADGSFATNSTEAFTAINCLDYRSSDDVDVMREEAAAIEEQAPTMGSFFGYGGLTCAAWPYPLAEREYDLAAPGAAPIVVIGTTNDPATPYVWSEGMAEALDSGVLVTYEGEGHTAYGRSNDCIMDAVDDFLVDGTVPEDGLTC</sequence>
<evidence type="ECO:0000313" key="8">
    <source>
        <dbReference type="Proteomes" id="UP000757540"/>
    </source>
</evidence>
<evidence type="ECO:0000313" key="7">
    <source>
        <dbReference type="EMBL" id="NOV95979.1"/>
    </source>
</evidence>
<dbReference type="PANTHER" id="PTHR43248:SF29">
    <property type="entry name" value="TRIPEPTIDYL AMINOPEPTIDASE"/>
    <property type="match status" value="1"/>
</dbReference>
<dbReference type="PROSITE" id="PS51257">
    <property type="entry name" value="PROKAR_LIPOPROTEIN"/>
    <property type="match status" value="1"/>
</dbReference>
<dbReference type="RefSeq" id="WP_343036223.1">
    <property type="nucleotide sequence ID" value="NZ_BAAAML010000002.1"/>
</dbReference>
<keyword evidence="8" id="KW-1185">Reference proteome</keyword>
<comment type="caution">
    <text evidence="7">The sequence shown here is derived from an EMBL/GenBank/DDBJ whole genome shotgun (WGS) entry which is preliminary data.</text>
</comment>
<dbReference type="InterPro" id="IPR013595">
    <property type="entry name" value="Pept_S33_TAP-like_C"/>
</dbReference>